<evidence type="ECO:0000313" key="4">
    <source>
        <dbReference type="Proteomes" id="UP000077355"/>
    </source>
</evidence>
<dbReference type="AlphaFoldDB" id="A0A168MMY6"/>
<comment type="caution">
    <text evidence="3">The sequence shown here is derived from an EMBL/GenBank/DDBJ whole genome shotgun (WGS) entry which is preliminary data.</text>
</comment>
<dbReference type="SUPFAM" id="SSF52799">
    <property type="entry name" value="(Phosphotyrosine protein) phosphatases II"/>
    <property type="match status" value="1"/>
</dbReference>
<organism evidence="3 4">
    <name type="scientific">Paenibacillus antarcticus</name>
    <dbReference type="NCBI Taxonomy" id="253703"/>
    <lineage>
        <taxon>Bacteria</taxon>
        <taxon>Bacillati</taxon>
        <taxon>Bacillota</taxon>
        <taxon>Bacilli</taxon>
        <taxon>Bacillales</taxon>
        <taxon>Paenibacillaceae</taxon>
        <taxon>Paenibacillus</taxon>
    </lineage>
</organism>
<dbReference type="InterPro" id="IPR026893">
    <property type="entry name" value="Tyr/Ser_Pase_IphP-type"/>
</dbReference>
<gene>
    <name evidence="3" type="ORF">PBAT_14860</name>
</gene>
<accession>A0A168MMY6</accession>
<dbReference type="RefSeq" id="WP_068650749.1">
    <property type="nucleotide sequence ID" value="NZ_CP043611.1"/>
</dbReference>
<keyword evidence="4" id="KW-1185">Reference proteome</keyword>
<sequence length="266" mass="31122">MYNVIAQQRGIVKHFEKIDNFRDIGGLKNQDGRTIKTGILFRSEDPSKCSRTDLDELQQFNFKLICDLRGPNERKSKVVQLNDNYNVHSINVPIQQNDQDYTQFEFFKLMMRTARVIDFETMMKDFYHRIAFESMSQIRDVITLLSERENMPALIHCTGGKDRTGMMVALIQLLVGVRREDVLEDYLLSNILTGVRMKKAATFIRYMSLFQISNERLKPLLEVRRDYLEDALAEIFNQYETIEAYLTHACGISEVSLEKLRELLLE</sequence>
<dbReference type="GO" id="GO:0004721">
    <property type="term" value="F:phosphoprotein phosphatase activity"/>
    <property type="evidence" value="ECO:0007669"/>
    <property type="project" value="InterPro"/>
</dbReference>
<feature type="domain" description="Tyrosine specific protein phosphatases" evidence="2">
    <location>
        <begin position="139"/>
        <end position="207"/>
    </location>
</feature>
<dbReference type="OrthoDB" id="1188001at2"/>
<dbReference type="Gene3D" id="3.90.190.10">
    <property type="entry name" value="Protein tyrosine phosphatase superfamily"/>
    <property type="match status" value="1"/>
</dbReference>
<evidence type="ECO:0000313" key="3">
    <source>
        <dbReference type="EMBL" id="OAB44860.1"/>
    </source>
</evidence>
<proteinExistence type="inferred from homology"/>
<dbReference type="PROSITE" id="PS00383">
    <property type="entry name" value="TYR_PHOSPHATASE_1"/>
    <property type="match status" value="1"/>
</dbReference>
<dbReference type="InterPro" id="IPR016130">
    <property type="entry name" value="Tyr_Pase_AS"/>
</dbReference>
<name>A0A168MMY6_9BACL</name>
<evidence type="ECO:0000259" key="2">
    <source>
        <dbReference type="PROSITE" id="PS50056"/>
    </source>
</evidence>
<reference evidence="3 4" key="1">
    <citation type="submission" date="2016-03" db="EMBL/GenBank/DDBJ databases">
        <title>Draft genome sequence of Paenibacillus antarcticus CECT 5836.</title>
        <authorList>
            <person name="Shin S.-K."/>
            <person name="Yi H."/>
        </authorList>
    </citation>
    <scope>NUCLEOTIDE SEQUENCE [LARGE SCALE GENOMIC DNA]</scope>
    <source>
        <strain evidence="3 4">CECT 5836</strain>
    </source>
</reference>
<evidence type="ECO:0000256" key="1">
    <source>
        <dbReference type="ARBA" id="ARBA00009580"/>
    </source>
</evidence>
<dbReference type="Proteomes" id="UP000077355">
    <property type="component" value="Unassembled WGS sequence"/>
</dbReference>
<dbReference type="EMBL" id="LVJI01000019">
    <property type="protein sequence ID" value="OAB44860.1"/>
    <property type="molecule type" value="Genomic_DNA"/>
</dbReference>
<comment type="similarity">
    <text evidence="1">Belongs to the protein-tyrosine phosphatase family.</text>
</comment>
<protein>
    <recommendedName>
        <fullName evidence="2">Tyrosine specific protein phosphatases domain-containing protein</fullName>
    </recommendedName>
</protein>
<dbReference type="Pfam" id="PF13350">
    <property type="entry name" value="Y_phosphatase3"/>
    <property type="match status" value="1"/>
</dbReference>
<dbReference type="PANTHER" id="PTHR31126">
    <property type="entry name" value="TYROSINE-PROTEIN PHOSPHATASE"/>
    <property type="match status" value="1"/>
</dbReference>
<dbReference type="InterPro" id="IPR029021">
    <property type="entry name" value="Prot-tyrosine_phosphatase-like"/>
</dbReference>
<dbReference type="PROSITE" id="PS50056">
    <property type="entry name" value="TYR_PHOSPHATASE_2"/>
    <property type="match status" value="1"/>
</dbReference>
<dbReference type="PANTHER" id="PTHR31126:SF1">
    <property type="entry name" value="TYROSINE SPECIFIC PROTEIN PHOSPHATASES DOMAIN-CONTAINING PROTEIN"/>
    <property type="match status" value="1"/>
</dbReference>
<dbReference type="InterPro" id="IPR000387">
    <property type="entry name" value="Tyr_Pase_dom"/>
</dbReference>